<dbReference type="EMBL" id="UINC01000924">
    <property type="protein sequence ID" value="SUZ63770.1"/>
    <property type="molecule type" value="Genomic_DNA"/>
</dbReference>
<comment type="subcellular location">
    <subcellularLocation>
        <location evidence="1">Membrane</location>
    </subcellularLocation>
</comment>
<dbReference type="InterPro" id="IPR001469">
    <property type="entry name" value="ATP_synth_F1_dsu/esu"/>
</dbReference>
<proteinExistence type="inferred from homology"/>
<keyword evidence="3" id="KW-0813">Transport</keyword>
<evidence type="ECO:0000256" key="2">
    <source>
        <dbReference type="ARBA" id="ARBA00005712"/>
    </source>
</evidence>
<evidence type="ECO:0000256" key="4">
    <source>
        <dbReference type="ARBA" id="ARBA00023065"/>
    </source>
</evidence>
<gene>
    <name evidence="7" type="ORF">METZ01_LOCUS16624</name>
</gene>
<dbReference type="GO" id="GO:0045259">
    <property type="term" value="C:proton-transporting ATP synthase complex"/>
    <property type="evidence" value="ECO:0007669"/>
    <property type="project" value="InterPro"/>
</dbReference>
<feature type="non-terminal residue" evidence="7">
    <location>
        <position position="1"/>
    </location>
</feature>
<dbReference type="InterPro" id="IPR036771">
    <property type="entry name" value="ATPsynth_dsu/esu_N"/>
</dbReference>
<evidence type="ECO:0000256" key="3">
    <source>
        <dbReference type="ARBA" id="ARBA00022448"/>
    </source>
</evidence>
<organism evidence="7">
    <name type="scientific">marine metagenome</name>
    <dbReference type="NCBI Taxonomy" id="408172"/>
    <lineage>
        <taxon>unclassified sequences</taxon>
        <taxon>metagenomes</taxon>
        <taxon>ecological metagenomes</taxon>
    </lineage>
</organism>
<protein>
    <recommendedName>
        <fullName evidence="6">ATP synthase F1 complex delta/epsilon subunit N-terminal domain-containing protein</fullName>
    </recommendedName>
</protein>
<comment type="similarity">
    <text evidence="2">Belongs to the ATPase epsilon chain family.</text>
</comment>
<dbReference type="CDD" id="cd12152">
    <property type="entry name" value="F1-ATPase_delta"/>
    <property type="match status" value="1"/>
</dbReference>
<keyword evidence="5" id="KW-0472">Membrane</keyword>
<dbReference type="InterPro" id="IPR020546">
    <property type="entry name" value="ATP_synth_F1_dsu/esu_N"/>
</dbReference>
<evidence type="ECO:0000256" key="5">
    <source>
        <dbReference type="ARBA" id="ARBA00023136"/>
    </source>
</evidence>
<dbReference type="Pfam" id="PF02823">
    <property type="entry name" value="ATP-synt_DE_N"/>
    <property type="match status" value="1"/>
</dbReference>
<feature type="domain" description="ATP synthase F1 complex delta/epsilon subunit N-terminal" evidence="6">
    <location>
        <begin position="3"/>
        <end position="82"/>
    </location>
</feature>
<evidence type="ECO:0000256" key="1">
    <source>
        <dbReference type="ARBA" id="ARBA00004370"/>
    </source>
</evidence>
<keyword evidence="4" id="KW-0406">Ion transport</keyword>
<accession>A0A381P9Z2</accession>
<reference evidence="7" key="1">
    <citation type="submission" date="2018-05" db="EMBL/GenBank/DDBJ databases">
        <authorList>
            <person name="Lanie J.A."/>
            <person name="Ng W.-L."/>
            <person name="Kazmierczak K.M."/>
            <person name="Andrzejewski T.M."/>
            <person name="Davidsen T.M."/>
            <person name="Wayne K.J."/>
            <person name="Tettelin H."/>
            <person name="Glass J.I."/>
            <person name="Rusch D."/>
            <person name="Podicherti R."/>
            <person name="Tsui H.-C.T."/>
            <person name="Winkler M.E."/>
        </authorList>
    </citation>
    <scope>NUCLEOTIDE SEQUENCE</scope>
</reference>
<evidence type="ECO:0000313" key="7">
    <source>
        <dbReference type="EMBL" id="SUZ63770.1"/>
    </source>
</evidence>
<sequence length="103" mass="10643">VALDVRVVSPDRVVFEGEASSIVAPAWDGRLGILSGHAPLVTLLGAGELNLDRPGGGSDSFHVAAGVLKVERDVVTVLTEYAADLPPEEIPAAAIVFAEDVVE</sequence>
<name>A0A381P9Z2_9ZZZZ</name>
<dbReference type="AlphaFoldDB" id="A0A381P9Z2"/>
<dbReference type="Gene3D" id="2.60.15.10">
    <property type="entry name" value="F0F1 ATP synthase delta/epsilon subunit, N-terminal"/>
    <property type="match status" value="1"/>
</dbReference>
<dbReference type="SUPFAM" id="SSF51344">
    <property type="entry name" value="Epsilon subunit of F1F0-ATP synthase N-terminal domain"/>
    <property type="match status" value="1"/>
</dbReference>
<dbReference type="GO" id="GO:0046933">
    <property type="term" value="F:proton-transporting ATP synthase activity, rotational mechanism"/>
    <property type="evidence" value="ECO:0007669"/>
    <property type="project" value="InterPro"/>
</dbReference>
<dbReference type="HAMAP" id="MF_00530">
    <property type="entry name" value="ATP_synth_epsil_bac"/>
    <property type="match status" value="1"/>
</dbReference>
<evidence type="ECO:0000259" key="6">
    <source>
        <dbReference type="Pfam" id="PF02823"/>
    </source>
</evidence>
<dbReference type="NCBIfam" id="TIGR01216">
    <property type="entry name" value="ATP_synt_epsi"/>
    <property type="match status" value="1"/>
</dbReference>